<proteinExistence type="predicted"/>
<dbReference type="InterPro" id="IPR002686">
    <property type="entry name" value="Transposase_17"/>
</dbReference>
<comment type="caution">
    <text evidence="2">The sequence shown here is derived from an EMBL/GenBank/DDBJ whole genome shotgun (WGS) entry which is preliminary data.</text>
</comment>
<evidence type="ECO:0000259" key="1">
    <source>
        <dbReference type="SMART" id="SM01321"/>
    </source>
</evidence>
<dbReference type="PANTHER" id="PTHR34322">
    <property type="entry name" value="TRANSPOSASE, Y1_TNP DOMAIN-CONTAINING"/>
    <property type="match status" value="1"/>
</dbReference>
<sequence length="319" mass="37240">MALPRKQLVSLSDTPFYHCVSRCVRRAYLCGYDRVTAKSYEHRRGWLELKLQRTAELFAIKLCSYAVMSNHYHVVLHVRPDIADAWSEREVVERWSQLFCGTLFSQRFLAGEGLSEQQWVVLRRDIKRWRKRLMDISWFMRIVNESIARQANKEDRCTGRFWEGRFKSQALLDERALLSCMAYVDLNPIRANVATMPETSDHTSIKYRIDALRECISVSTGMEDFVGISENAIGIPYRLKDYLALVDWTGRSVRRDKRGAISEKLPPILERLDLDAASWLILTTEFEKRFQSWVGSEHIDRRVCRLNTCNTQPRSPSPP</sequence>
<reference evidence="2" key="2">
    <citation type="submission" date="2020-09" db="EMBL/GenBank/DDBJ databases">
        <authorList>
            <person name="Sun Q."/>
            <person name="Kim S."/>
        </authorList>
    </citation>
    <scope>NUCLEOTIDE SEQUENCE</scope>
    <source>
        <strain evidence="2">KCTC 12711</strain>
    </source>
</reference>
<dbReference type="PANTHER" id="PTHR34322:SF2">
    <property type="entry name" value="TRANSPOSASE IS200-LIKE DOMAIN-CONTAINING PROTEIN"/>
    <property type="match status" value="1"/>
</dbReference>
<reference evidence="2" key="1">
    <citation type="journal article" date="2014" name="Int. J. Syst. Evol. Microbiol.">
        <title>Complete genome sequence of Corynebacterium casei LMG S-19264T (=DSM 44701T), isolated from a smear-ripened cheese.</title>
        <authorList>
            <consortium name="US DOE Joint Genome Institute (JGI-PGF)"/>
            <person name="Walter F."/>
            <person name="Albersmeier A."/>
            <person name="Kalinowski J."/>
            <person name="Ruckert C."/>
        </authorList>
    </citation>
    <scope>NUCLEOTIDE SEQUENCE</scope>
    <source>
        <strain evidence="2">KCTC 12711</strain>
    </source>
</reference>
<organism evidence="2 3">
    <name type="scientific">Arenicella chitinivorans</name>
    <dbReference type="NCBI Taxonomy" id="1329800"/>
    <lineage>
        <taxon>Bacteria</taxon>
        <taxon>Pseudomonadati</taxon>
        <taxon>Pseudomonadota</taxon>
        <taxon>Gammaproteobacteria</taxon>
        <taxon>Arenicellales</taxon>
        <taxon>Arenicellaceae</taxon>
        <taxon>Arenicella</taxon>
    </lineage>
</organism>
<gene>
    <name evidence="2" type="ORF">GCM10008090_19190</name>
</gene>
<dbReference type="GO" id="GO:0006313">
    <property type="term" value="P:DNA transposition"/>
    <property type="evidence" value="ECO:0007669"/>
    <property type="project" value="InterPro"/>
</dbReference>
<keyword evidence="3" id="KW-1185">Reference proteome</keyword>
<name>A0A918VMJ8_9GAMM</name>
<protein>
    <submittedName>
        <fullName evidence="2">Transposase</fullName>
    </submittedName>
</protein>
<dbReference type="SMART" id="SM01321">
    <property type="entry name" value="Y1_Tnp"/>
    <property type="match status" value="1"/>
</dbReference>
<evidence type="ECO:0000313" key="3">
    <source>
        <dbReference type="Proteomes" id="UP000614811"/>
    </source>
</evidence>
<dbReference type="GO" id="GO:0004803">
    <property type="term" value="F:transposase activity"/>
    <property type="evidence" value="ECO:0007669"/>
    <property type="project" value="InterPro"/>
</dbReference>
<dbReference type="InterPro" id="IPR036515">
    <property type="entry name" value="Transposase_17_sf"/>
</dbReference>
<dbReference type="Gene3D" id="3.30.70.1290">
    <property type="entry name" value="Transposase IS200-like"/>
    <property type="match status" value="1"/>
</dbReference>
<dbReference type="EMBL" id="BMXA01000002">
    <property type="protein sequence ID" value="GHA09355.1"/>
    <property type="molecule type" value="Genomic_DNA"/>
</dbReference>
<dbReference type="Proteomes" id="UP000614811">
    <property type="component" value="Unassembled WGS sequence"/>
</dbReference>
<dbReference type="SUPFAM" id="SSF143422">
    <property type="entry name" value="Transposase IS200-like"/>
    <property type="match status" value="1"/>
</dbReference>
<accession>A0A918VMJ8</accession>
<dbReference type="GO" id="GO:0003677">
    <property type="term" value="F:DNA binding"/>
    <property type="evidence" value="ECO:0007669"/>
    <property type="project" value="InterPro"/>
</dbReference>
<feature type="domain" description="Transposase IS200-like" evidence="1">
    <location>
        <begin position="12"/>
        <end position="187"/>
    </location>
</feature>
<dbReference type="AlphaFoldDB" id="A0A918VMJ8"/>
<evidence type="ECO:0000313" key="2">
    <source>
        <dbReference type="EMBL" id="GHA09355.1"/>
    </source>
</evidence>